<keyword evidence="4 9" id="KW-0963">Cytoplasm</keyword>
<dbReference type="Pfam" id="PF11987">
    <property type="entry name" value="IF-2"/>
    <property type="match status" value="1"/>
</dbReference>
<dbReference type="CDD" id="cd03702">
    <property type="entry name" value="IF2_mtIF2_II"/>
    <property type="match status" value="1"/>
</dbReference>
<comment type="function">
    <text evidence="9 10">One of the essential components for the initiation of protein synthesis. Protects formylmethionyl-tRNA from spontaneous hydrolysis and promotes its binding to the 30S ribosomal subunits. Also involved in the hydrolysis of GTP during the formation of the 70S ribosomal complex.</text>
</comment>
<keyword evidence="8 9" id="KW-0342">GTP-binding</keyword>
<dbReference type="PROSITE" id="PS51722">
    <property type="entry name" value="G_TR_2"/>
    <property type="match status" value="1"/>
</dbReference>
<evidence type="ECO:0000256" key="4">
    <source>
        <dbReference type="ARBA" id="ARBA00022490"/>
    </source>
</evidence>
<dbReference type="InterPro" id="IPR009000">
    <property type="entry name" value="Transl_B-barrel_sf"/>
</dbReference>
<dbReference type="InterPro" id="IPR005225">
    <property type="entry name" value="Small_GTP-bd"/>
</dbReference>
<dbReference type="InterPro" id="IPR036925">
    <property type="entry name" value="TIF_IF2_dom3_sf"/>
</dbReference>
<dbReference type="InterPro" id="IPR000178">
    <property type="entry name" value="TF_IF2_bacterial-like"/>
</dbReference>
<keyword evidence="15" id="KW-1185">Reference proteome</keyword>
<feature type="binding site" evidence="9">
    <location>
        <begin position="537"/>
        <end position="540"/>
    </location>
    <ligand>
        <name>GTP</name>
        <dbReference type="ChEBI" id="CHEBI:37565"/>
    </ligand>
</feature>
<evidence type="ECO:0000256" key="10">
    <source>
        <dbReference type="RuleBase" id="RU000644"/>
    </source>
</evidence>
<dbReference type="Gene3D" id="2.40.30.10">
    <property type="entry name" value="Translation factors"/>
    <property type="match status" value="2"/>
</dbReference>
<feature type="compositionally biased region" description="Gly residues" evidence="12">
    <location>
        <begin position="307"/>
        <end position="325"/>
    </location>
</feature>
<dbReference type="InterPro" id="IPR053905">
    <property type="entry name" value="EF-G-like_DII"/>
</dbReference>
<evidence type="ECO:0000259" key="13">
    <source>
        <dbReference type="PROSITE" id="PS51722"/>
    </source>
</evidence>
<dbReference type="FunFam" id="3.40.50.10050:FF:000001">
    <property type="entry name" value="Translation initiation factor IF-2"/>
    <property type="match status" value="1"/>
</dbReference>
<dbReference type="FunFam" id="3.40.50.300:FF:000019">
    <property type="entry name" value="Translation initiation factor IF-2"/>
    <property type="match status" value="1"/>
</dbReference>
<evidence type="ECO:0000256" key="3">
    <source>
        <dbReference type="ARBA" id="ARBA00020675"/>
    </source>
</evidence>
<dbReference type="GO" id="GO:0005525">
    <property type="term" value="F:GTP binding"/>
    <property type="evidence" value="ECO:0007669"/>
    <property type="project" value="UniProtKB-KW"/>
</dbReference>
<dbReference type="Pfam" id="PF04760">
    <property type="entry name" value="IF2_N"/>
    <property type="match status" value="2"/>
</dbReference>
<dbReference type="SUPFAM" id="SSF52156">
    <property type="entry name" value="Initiation factor IF2/eIF5b, domain 3"/>
    <property type="match status" value="1"/>
</dbReference>
<organism evidence="14 15">
    <name type="scientific">Pseudazoarcus pumilus</name>
    <dbReference type="NCBI Taxonomy" id="2067960"/>
    <lineage>
        <taxon>Bacteria</taxon>
        <taxon>Pseudomonadati</taxon>
        <taxon>Pseudomonadota</taxon>
        <taxon>Betaproteobacteria</taxon>
        <taxon>Rhodocyclales</taxon>
        <taxon>Zoogloeaceae</taxon>
        <taxon>Pseudazoarcus</taxon>
    </lineage>
</organism>
<dbReference type="NCBIfam" id="TIGR00231">
    <property type="entry name" value="small_GTP"/>
    <property type="match status" value="1"/>
</dbReference>
<evidence type="ECO:0000256" key="1">
    <source>
        <dbReference type="ARBA" id="ARBA00004496"/>
    </source>
</evidence>
<evidence type="ECO:0000256" key="12">
    <source>
        <dbReference type="SAM" id="MobiDB-lite"/>
    </source>
</evidence>
<dbReference type="CDD" id="cd01887">
    <property type="entry name" value="IF2_eIF5B"/>
    <property type="match status" value="1"/>
</dbReference>
<feature type="compositionally biased region" description="Low complexity" evidence="12">
    <location>
        <begin position="121"/>
        <end position="155"/>
    </location>
</feature>
<comment type="similarity">
    <text evidence="2 9 10">Belongs to the TRAFAC class translation factor GTPase superfamily. Classic translation factor GTPase family. IF-2 subfamily.</text>
</comment>
<evidence type="ECO:0000313" key="14">
    <source>
        <dbReference type="EMBL" id="AUN94806.1"/>
    </source>
</evidence>
<protein>
    <recommendedName>
        <fullName evidence="3 9">Translation initiation factor IF-2</fullName>
    </recommendedName>
</protein>
<dbReference type="InterPro" id="IPR013575">
    <property type="entry name" value="IF2_assoc_dom_bac"/>
</dbReference>
<evidence type="ECO:0000313" key="15">
    <source>
        <dbReference type="Proteomes" id="UP000242205"/>
    </source>
</evidence>
<accession>A0A2I6S6C2</accession>
<dbReference type="GO" id="GO:0003924">
    <property type="term" value="F:GTPase activity"/>
    <property type="evidence" value="ECO:0007669"/>
    <property type="project" value="UniProtKB-UniRule"/>
</dbReference>
<feature type="domain" description="Tr-type G" evidence="13">
    <location>
        <begin position="428"/>
        <end position="595"/>
    </location>
</feature>
<dbReference type="Pfam" id="PF03144">
    <property type="entry name" value="GTP_EFTU_D2"/>
    <property type="match status" value="1"/>
</dbReference>
<name>A0A2I6S6C2_9RHOO</name>
<dbReference type="InterPro" id="IPR015760">
    <property type="entry name" value="TIF_IF2"/>
</dbReference>
<dbReference type="GO" id="GO:0005829">
    <property type="term" value="C:cytosol"/>
    <property type="evidence" value="ECO:0007669"/>
    <property type="project" value="TreeGrafter"/>
</dbReference>
<dbReference type="InterPro" id="IPR023115">
    <property type="entry name" value="TIF_IF2_dom3"/>
</dbReference>
<evidence type="ECO:0000256" key="11">
    <source>
        <dbReference type="RuleBase" id="RU000645"/>
    </source>
</evidence>
<dbReference type="PANTHER" id="PTHR43381">
    <property type="entry name" value="TRANSLATION INITIATION FACTOR IF-2-RELATED"/>
    <property type="match status" value="1"/>
</dbReference>
<feature type="binding site" evidence="9">
    <location>
        <begin position="483"/>
        <end position="487"/>
    </location>
    <ligand>
        <name>GTP</name>
        <dbReference type="ChEBI" id="CHEBI:37565"/>
    </ligand>
</feature>
<dbReference type="PANTHER" id="PTHR43381:SF5">
    <property type="entry name" value="TR-TYPE G DOMAIN-CONTAINING PROTEIN"/>
    <property type="match status" value="1"/>
</dbReference>
<dbReference type="Pfam" id="PF08364">
    <property type="entry name" value="IF2_assoc"/>
    <property type="match status" value="1"/>
</dbReference>
<proteinExistence type="inferred from homology"/>
<evidence type="ECO:0000256" key="8">
    <source>
        <dbReference type="ARBA" id="ARBA00023134"/>
    </source>
</evidence>
<feature type="compositionally biased region" description="Low complexity" evidence="12">
    <location>
        <begin position="243"/>
        <end position="256"/>
    </location>
</feature>
<dbReference type="KEGG" id="atw:C0099_07580"/>
<feature type="binding site" evidence="9">
    <location>
        <begin position="437"/>
        <end position="444"/>
    </location>
    <ligand>
        <name>GTP</name>
        <dbReference type="ChEBI" id="CHEBI:37565"/>
    </ligand>
</feature>
<gene>
    <name evidence="9" type="primary">infB</name>
    <name evidence="14" type="ORF">C0099_07580</name>
</gene>
<feature type="region of interest" description="Disordered" evidence="12">
    <location>
        <begin position="100"/>
        <end position="343"/>
    </location>
</feature>
<keyword evidence="6 9" id="KW-0547">Nucleotide-binding</keyword>
<dbReference type="SUPFAM" id="SSF50447">
    <property type="entry name" value="Translation proteins"/>
    <property type="match status" value="2"/>
</dbReference>
<feature type="compositionally biased region" description="Basic and acidic residues" evidence="12">
    <location>
        <begin position="212"/>
        <end position="242"/>
    </location>
</feature>
<dbReference type="EMBL" id="CP025682">
    <property type="protein sequence ID" value="AUN94806.1"/>
    <property type="molecule type" value="Genomic_DNA"/>
</dbReference>
<dbReference type="InterPro" id="IPR009061">
    <property type="entry name" value="DNA-bd_dom_put_sf"/>
</dbReference>
<dbReference type="Gene3D" id="3.30.56.50">
    <property type="entry name" value="Putative DNA-binding domain, N-terminal subdomain of bacterial translation initiation factor IF2"/>
    <property type="match status" value="1"/>
</dbReference>
<reference evidence="14 15" key="1">
    <citation type="submission" date="2018-01" db="EMBL/GenBank/DDBJ databases">
        <authorList>
            <person name="Fu G.-Y."/>
        </authorList>
    </citation>
    <scope>NUCLEOTIDE SEQUENCE [LARGE SCALE GENOMIC DNA]</scope>
    <source>
        <strain evidence="14 15">SY39</strain>
    </source>
</reference>
<dbReference type="Gene3D" id="3.40.50.300">
    <property type="entry name" value="P-loop containing nucleotide triphosphate hydrolases"/>
    <property type="match status" value="1"/>
</dbReference>
<evidence type="ECO:0000256" key="9">
    <source>
        <dbReference type="HAMAP-Rule" id="MF_00100"/>
    </source>
</evidence>
<keyword evidence="5 9" id="KW-0396">Initiation factor</keyword>
<dbReference type="InterPro" id="IPR006847">
    <property type="entry name" value="IF2_N"/>
</dbReference>
<dbReference type="Gene3D" id="3.40.50.10050">
    <property type="entry name" value="Translation initiation factor IF- 2, domain 3"/>
    <property type="match status" value="1"/>
</dbReference>
<dbReference type="NCBIfam" id="TIGR00487">
    <property type="entry name" value="IF-2"/>
    <property type="match status" value="1"/>
</dbReference>
<dbReference type="HAMAP" id="MF_00100_B">
    <property type="entry name" value="IF_2_B"/>
    <property type="match status" value="1"/>
</dbReference>
<dbReference type="PROSITE" id="PS01176">
    <property type="entry name" value="IF2"/>
    <property type="match status" value="1"/>
</dbReference>
<feature type="region of interest" description="G-domain" evidence="9">
    <location>
        <begin position="431"/>
        <end position="579"/>
    </location>
</feature>
<dbReference type="Pfam" id="PF22042">
    <property type="entry name" value="EF-G_D2"/>
    <property type="match status" value="1"/>
</dbReference>
<dbReference type="FunFam" id="2.40.30.10:FF:000007">
    <property type="entry name" value="Translation initiation factor IF-2"/>
    <property type="match status" value="1"/>
</dbReference>
<evidence type="ECO:0000256" key="2">
    <source>
        <dbReference type="ARBA" id="ARBA00007733"/>
    </source>
</evidence>
<dbReference type="CDD" id="cd03692">
    <property type="entry name" value="mtIF2_IVc"/>
    <property type="match status" value="1"/>
</dbReference>
<sequence length="928" mass="99326">MDEMSVTQFAGELKMPANVLLEQLQKAGVSKSGVEDLLTEQDKARLLEYLRRSHGEMQPKGKITLTRKQTSEIRATDSSGRARTVQVEVRKKRVFVKRDEVAAEAPPKPAVEAVEPPPAPAAVAEDVAAVEKPVAPVEPVESTPEPVTEASAPVDAPAPTPEPVVEEDVAAKREAAAAAAPAEKEKKSDGDAKPVRKRTRVPAQAYLSADEIASRAAEDKRMQQLRERQEADLRAKQERELAAKAAAVAAAVAAEQPAEEEPQRGKGPTGTLHRPAKADAGRDARRGARPPADDAPKSRRGMKTRGEIGGGGGNWKGARGGGRSRGGNANRDQSNFQAPTEPIVREVHVPETITVADLAHKMAVKAAEVIKALMKMGSMVTINQVLDQETAMIIVEEMGHKAVAAKLDDPDAFLESTEEDHTDAMLVARAPVVTVMGHVDHGKTSLLDFIRTSKVAAGEAGGITQHIGAYHVETPRGMLTFLDTPGHEAFTAMRARGAKATDIVILVVAADDGVMPQTREAIHHASAAGVPLVVAINKVDKEEANPDRVKQELVSEGVVPEDYGGDVMFMPVSAKTGQGIDELLEAVLLQAEVLELQAPADTPAKGLIIEARLDKGRGPVASLLVQSGTLRKGDALLVGATFGRVRAMLDENGKSIDEAGPSIPVEILGLSDVPAAGDEAIALADEKKAREIALFRQGKFRDVKLAKQQAAKLESIFEQMGESEIRTLPLIVKADVQGSQEALVQSLNKLSTEEVRVNVIHGAVGAITESDINLAQASGAVVIGFNTRADSGARKLAETFGVDIRYYNIIYDAVDDVRAALSGMLSPEKRENIIGMVEVRQVFRVPKIGAVAGCYVTEGTIKRGALVRVLRDHTVIHSGTLDSLKRFKDDVKEVRSGFECGLSVKNYNEIEEGDQLEVYEIQEIARSL</sequence>
<evidence type="ECO:0000256" key="7">
    <source>
        <dbReference type="ARBA" id="ARBA00022917"/>
    </source>
</evidence>
<dbReference type="InterPro" id="IPR044145">
    <property type="entry name" value="IF2_II"/>
</dbReference>
<dbReference type="Pfam" id="PF00009">
    <property type="entry name" value="GTP_EFTU"/>
    <property type="match status" value="1"/>
</dbReference>
<feature type="region of interest" description="Disordered" evidence="12">
    <location>
        <begin position="53"/>
        <end position="79"/>
    </location>
</feature>
<dbReference type="AlphaFoldDB" id="A0A2I6S6C2"/>
<dbReference type="InterPro" id="IPR000795">
    <property type="entry name" value="T_Tr_GTP-bd_dom"/>
</dbReference>
<feature type="compositionally biased region" description="Basic and acidic residues" evidence="12">
    <location>
        <begin position="182"/>
        <end position="194"/>
    </location>
</feature>
<dbReference type="RefSeq" id="WP_102246873.1">
    <property type="nucleotide sequence ID" value="NZ_CP025682.1"/>
</dbReference>
<dbReference type="SUPFAM" id="SSF46955">
    <property type="entry name" value="Putative DNA-binding domain"/>
    <property type="match status" value="1"/>
</dbReference>
<dbReference type="OrthoDB" id="9811804at2"/>
<dbReference type="GO" id="GO:0003743">
    <property type="term" value="F:translation initiation factor activity"/>
    <property type="evidence" value="ECO:0007669"/>
    <property type="project" value="UniProtKB-UniRule"/>
</dbReference>
<dbReference type="InterPro" id="IPR004161">
    <property type="entry name" value="EFTu-like_2"/>
</dbReference>
<dbReference type="InterPro" id="IPR027417">
    <property type="entry name" value="P-loop_NTPase"/>
</dbReference>
<evidence type="ECO:0000256" key="5">
    <source>
        <dbReference type="ARBA" id="ARBA00022540"/>
    </source>
</evidence>
<dbReference type="FunFam" id="2.40.30.10:FF:000008">
    <property type="entry name" value="Translation initiation factor IF-2"/>
    <property type="match status" value="1"/>
</dbReference>
<evidence type="ECO:0000256" key="6">
    <source>
        <dbReference type="ARBA" id="ARBA00022741"/>
    </source>
</evidence>
<dbReference type="SUPFAM" id="SSF52540">
    <property type="entry name" value="P-loop containing nucleoside triphosphate hydrolases"/>
    <property type="match status" value="1"/>
</dbReference>
<comment type="subcellular location">
    <subcellularLocation>
        <location evidence="1 9 11">Cytoplasm</location>
    </subcellularLocation>
</comment>
<keyword evidence="7 9" id="KW-0648">Protein biosynthesis</keyword>
<dbReference type="Proteomes" id="UP000242205">
    <property type="component" value="Chromosome"/>
</dbReference>
<feature type="compositionally biased region" description="Basic and acidic residues" evidence="12">
    <location>
        <begin position="276"/>
        <end position="297"/>
    </location>
</feature>